<accession>A0A914Q7U2</accession>
<dbReference type="PANTHER" id="PTHR34415:SF1">
    <property type="entry name" value="INTEGRASE CATALYTIC DOMAIN-CONTAINING PROTEIN"/>
    <property type="match status" value="1"/>
</dbReference>
<evidence type="ECO:0000259" key="1">
    <source>
        <dbReference type="Pfam" id="PF25273"/>
    </source>
</evidence>
<keyword evidence="2" id="KW-1185">Reference proteome</keyword>
<dbReference type="Pfam" id="PF25273">
    <property type="entry name" value="DUF7869"/>
    <property type="match status" value="1"/>
</dbReference>
<dbReference type="InterPro" id="IPR057191">
    <property type="entry name" value="DUF7869"/>
</dbReference>
<dbReference type="WBParaSite" id="PDA_v2.g27122.t1">
    <property type="protein sequence ID" value="PDA_v2.g27122.t1"/>
    <property type="gene ID" value="PDA_v2.g27122"/>
</dbReference>
<proteinExistence type="predicted"/>
<dbReference type="PANTHER" id="PTHR34415">
    <property type="entry name" value="INTEGRASE CATALYTIC DOMAIN-CONTAINING PROTEIN"/>
    <property type="match status" value="1"/>
</dbReference>
<reference evidence="3" key="1">
    <citation type="submission" date="2022-11" db="UniProtKB">
        <authorList>
            <consortium name="WormBaseParasite"/>
        </authorList>
    </citation>
    <scope>IDENTIFICATION</scope>
</reference>
<name>A0A914Q7U2_9BILA</name>
<evidence type="ECO:0000313" key="3">
    <source>
        <dbReference type="WBParaSite" id="PDA_v2.g27122.t1"/>
    </source>
</evidence>
<protein>
    <recommendedName>
        <fullName evidence="1">DUF7869 domain-containing protein</fullName>
    </recommendedName>
</protein>
<feature type="domain" description="DUF7869" evidence="1">
    <location>
        <begin position="289"/>
        <end position="450"/>
    </location>
</feature>
<evidence type="ECO:0000313" key="2">
    <source>
        <dbReference type="Proteomes" id="UP000887578"/>
    </source>
</evidence>
<dbReference type="AlphaFoldDB" id="A0A914Q7U2"/>
<dbReference type="Proteomes" id="UP000887578">
    <property type="component" value="Unplaced"/>
</dbReference>
<organism evidence="2 3">
    <name type="scientific">Panagrolaimus davidi</name>
    <dbReference type="NCBI Taxonomy" id="227884"/>
    <lineage>
        <taxon>Eukaryota</taxon>
        <taxon>Metazoa</taxon>
        <taxon>Ecdysozoa</taxon>
        <taxon>Nematoda</taxon>
        <taxon>Chromadorea</taxon>
        <taxon>Rhabditida</taxon>
        <taxon>Tylenchina</taxon>
        <taxon>Panagrolaimomorpha</taxon>
        <taxon>Panagrolaimoidea</taxon>
        <taxon>Panagrolaimidae</taxon>
        <taxon>Panagrolaimus</taxon>
    </lineage>
</organism>
<sequence length="487" mass="54632">MLRSGTAIDVGATVVQAVNCEASVSPSSSELIPKVDNTFFINVEKLPLLKGREKKLLPDGRFNDALLPPIKSDEIETQFDLLRYSNLLTYLRDANAAEQATPHGNTVGQFERPETLKRLAKLVCNLENVAEPHPKGTGFIGPSLNSKKKILQAADVYKPGSTNHLFKKLEATVHVRSKNDLTKCDPCRRLKVLTETDALDIETRREAQQHLQNHYQNVASDRRDYAVRVETSLTSNELSSYGHDGARKELGKWPRLFEHRGKKLSDALKSMCSLNAAILHKKWKDCNQQVVLYWNPNQSLPANANATASQLIHCISTSEVVSNHISLQLDNCAVNKNYTVIGSFGLLLLWVPQIEKIYICTNEVGHTHNDVDQLFGVLSKALANEEIYSPQGHVKFAEKALKAVVGNYMIPPCYDFESITQSINDKHGKLKANHYFELSRDAEGFVVVRIARFIRSQKFIIKNQDEIDSTAFRIFTVGIRIITITLI</sequence>